<evidence type="ECO:0000256" key="4">
    <source>
        <dbReference type="ARBA" id="ARBA00022679"/>
    </source>
</evidence>
<dbReference type="GO" id="GO:0005576">
    <property type="term" value="C:extracellular region"/>
    <property type="evidence" value="ECO:0007669"/>
    <property type="project" value="TreeGrafter"/>
</dbReference>
<comment type="pathway">
    <text evidence="1 9">Cell wall biogenesis; peptidoglycan biosynthesis.</text>
</comment>
<evidence type="ECO:0000256" key="7">
    <source>
        <dbReference type="ARBA" id="ARBA00022984"/>
    </source>
</evidence>
<dbReference type="PATRIC" id="fig|759362.5.peg.2430"/>
<accession>F9Y6Q2</accession>
<dbReference type="Pfam" id="PF03734">
    <property type="entry name" value="YkuD"/>
    <property type="match status" value="1"/>
</dbReference>
<evidence type="ECO:0000259" key="10">
    <source>
        <dbReference type="PROSITE" id="PS52029"/>
    </source>
</evidence>
<evidence type="ECO:0000313" key="11">
    <source>
        <dbReference type="EMBL" id="AEM42172.1"/>
    </source>
</evidence>
<dbReference type="KEGG" id="kvl:KVU_2333"/>
<dbReference type="eggNOG" id="COG1376">
    <property type="taxonomic scope" value="Bacteria"/>
</dbReference>
<dbReference type="InterPro" id="IPR050979">
    <property type="entry name" value="LD-transpeptidase"/>
</dbReference>
<dbReference type="PANTHER" id="PTHR30582:SF24">
    <property type="entry name" value="L,D-TRANSPEPTIDASE ERFK_SRFK-RELATED"/>
    <property type="match status" value="1"/>
</dbReference>
<dbReference type="GO" id="GO:0071972">
    <property type="term" value="F:peptidoglycan L,D-transpeptidase activity"/>
    <property type="evidence" value="ECO:0007669"/>
    <property type="project" value="TreeGrafter"/>
</dbReference>
<evidence type="ECO:0000256" key="9">
    <source>
        <dbReference type="PROSITE-ProRule" id="PRU01373"/>
    </source>
</evidence>
<feature type="domain" description="L,D-TPase catalytic" evidence="10">
    <location>
        <begin position="58"/>
        <end position="194"/>
    </location>
</feature>
<comment type="similarity">
    <text evidence="2">Belongs to the YkuD family.</text>
</comment>
<dbReference type="UniPathway" id="UPA00219"/>
<evidence type="ECO:0000256" key="2">
    <source>
        <dbReference type="ARBA" id="ARBA00005992"/>
    </source>
</evidence>
<organism evidence="11 12">
    <name type="scientific">Ketogulonicigenium vulgare (strain WSH-001)</name>
    <dbReference type="NCBI Taxonomy" id="759362"/>
    <lineage>
        <taxon>Bacteria</taxon>
        <taxon>Pseudomonadati</taxon>
        <taxon>Pseudomonadota</taxon>
        <taxon>Alphaproteobacteria</taxon>
        <taxon>Rhodobacterales</taxon>
        <taxon>Roseobacteraceae</taxon>
        <taxon>Ketogulonicigenium</taxon>
    </lineage>
</organism>
<reference evidence="11 12" key="1">
    <citation type="journal article" date="2011" name="J. Bacteriol.">
        <title>Complete genome sequence of the industrial strain Ketogulonicigenium vulgare WSH-001.</title>
        <authorList>
            <person name="Liu L."/>
            <person name="Li Y."/>
            <person name="Zhang J."/>
            <person name="Zhou Z."/>
            <person name="Liu J."/>
            <person name="Li X."/>
            <person name="Zhou J."/>
            <person name="Du G."/>
            <person name="Wang L."/>
            <person name="Chen J."/>
        </authorList>
    </citation>
    <scope>NUCLEOTIDE SEQUENCE [LARGE SCALE GENOMIC DNA]</scope>
    <source>
        <strain evidence="11 12">WSH-001</strain>
    </source>
</reference>
<protein>
    <submittedName>
        <fullName evidence="11">Carnitine operon oxidoreductase caia</fullName>
    </submittedName>
</protein>
<keyword evidence="8 9" id="KW-0961">Cell wall biogenesis/degradation</keyword>
<dbReference type="AlphaFoldDB" id="F9Y6Q2"/>
<name>F9Y6Q2_KETVW</name>
<dbReference type="SUPFAM" id="SSF141523">
    <property type="entry name" value="L,D-transpeptidase catalytic domain-like"/>
    <property type="match status" value="1"/>
</dbReference>
<sequence length="194" mass="21526">MIAAPALALAQTPLRMTVTPEVTSDDLTLPPNVEGNYQIPERYQARIVPVQAGLQPGSFHIVSAAYHLYFILPENRAIRYGVAIGSEGLGWHGSARIQRKVEWPSWRPTDEMIERNPAAYERYRDGMPGGPTNPLGARALYFYQDGRDTAIRVHGTVQPASIGSSSSNGCFRMYNSHVIDLYNRVPLGSMAYVY</sequence>
<dbReference type="InterPro" id="IPR005490">
    <property type="entry name" value="LD_TPept_cat_dom"/>
</dbReference>
<keyword evidence="4" id="KW-0808">Transferase</keyword>
<evidence type="ECO:0000256" key="1">
    <source>
        <dbReference type="ARBA" id="ARBA00004752"/>
    </source>
</evidence>
<keyword evidence="6 9" id="KW-0133">Cell shape</keyword>
<dbReference type="Gene3D" id="2.40.440.10">
    <property type="entry name" value="L,D-transpeptidase catalytic domain-like"/>
    <property type="match status" value="1"/>
</dbReference>
<feature type="active site" description="Proton donor/acceptor" evidence="9">
    <location>
        <position position="154"/>
    </location>
</feature>
<dbReference type="EMBL" id="CP002018">
    <property type="protein sequence ID" value="AEM42172.1"/>
    <property type="molecule type" value="Genomic_DNA"/>
</dbReference>
<dbReference type="GO" id="GO:0071555">
    <property type="term" value="P:cell wall organization"/>
    <property type="evidence" value="ECO:0007669"/>
    <property type="project" value="UniProtKB-UniRule"/>
</dbReference>
<keyword evidence="7 9" id="KW-0573">Peptidoglycan synthesis</keyword>
<evidence type="ECO:0000313" key="12">
    <source>
        <dbReference type="Proteomes" id="UP000000692"/>
    </source>
</evidence>
<keyword evidence="5" id="KW-0378">Hydrolase</keyword>
<evidence type="ECO:0000256" key="5">
    <source>
        <dbReference type="ARBA" id="ARBA00022801"/>
    </source>
</evidence>
<dbReference type="CDD" id="cd16913">
    <property type="entry name" value="YkuD_like"/>
    <property type="match status" value="1"/>
</dbReference>
<dbReference type="PANTHER" id="PTHR30582">
    <property type="entry name" value="L,D-TRANSPEPTIDASE"/>
    <property type="match status" value="1"/>
</dbReference>
<feature type="active site" description="Nucleophile" evidence="9">
    <location>
        <position position="170"/>
    </location>
</feature>
<evidence type="ECO:0000256" key="6">
    <source>
        <dbReference type="ARBA" id="ARBA00022960"/>
    </source>
</evidence>
<keyword evidence="3" id="KW-0328">Glycosyltransferase</keyword>
<dbReference type="GO" id="GO:0008360">
    <property type="term" value="P:regulation of cell shape"/>
    <property type="evidence" value="ECO:0007669"/>
    <property type="project" value="UniProtKB-UniRule"/>
</dbReference>
<evidence type="ECO:0000256" key="3">
    <source>
        <dbReference type="ARBA" id="ARBA00022676"/>
    </source>
</evidence>
<dbReference type="GO" id="GO:0016757">
    <property type="term" value="F:glycosyltransferase activity"/>
    <property type="evidence" value="ECO:0007669"/>
    <property type="project" value="UniProtKB-KW"/>
</dbReference>
<dbReference type="GO" id="GO:0018104">
    <property type="term" value="P:peptidoglycan-protein cross-linking"/>
    <property type="evidence" value="ECO:0007669"/>
    <property type="project" value="TreeGrafter"/>
</dbReference>
<dbReference type="PROSITE" id="PS52029">
    <property type="entry name" value="LD_TPASE"/>
    <property type="match status" value="1"/>
</dbReference>
<dbReference type="OrthoDB" id="9795305at2"/>
<dbReference type="HOGENOM" id="CLU_042399_0_3_5"/>
<gene>
    <name evidence="11" type="ordered locus">KVU_2333</name>
</gene>
<dbReference type="InterPro" id="IPR038063">
    <property type="entry name" value="Transpep_catalytic_dom"/>
</dbReference>
<dbReference type="Proteomes" id="UP000000692">
    <property type="component" value="Chromosome"/>
</dbReference>
<evidence type="ECO:0000256" key="8">
    <source>
        <dbReference type="ARBA" id="ARBA00023316"/>
    </source>
</evidence>
<keyword evidence="12" id="KW-1185">Reference proteome</keyword>
<proteinExistence type="inferred from homology"/>